<evidence type="ECO:0000313" key="2">
    <source>
        <dbReference type="Proteomes" id="UP001431019"/>
    </source>
</evidence>
<sequence length="192" mass="20544">MDTRLLLVSHAATLAQRAGRFPADEPLEARDRAAAETARAVLARRADLDGATVFTSPAACARDTATALGLMATPVDALADVDYGEWRGQRLADIAQQAADALAAWTRDPAIAPPGGESFTEVVQRVGQWLDHAAPSARTVIAVTHAPLMRAALVYALGAAPELFPRIEIAPLSMIELRSSRRVWTWWPATAL</sequence>
<dbReference type="Pfam" id="PF00300">
    <property type="entry name" value="His_Phos_1"/>
    <property type="match status" value="1"/>
</dbReference>
<gene>
    <name evidence="1" type="ORF">LJ656_29225</name>
</gene>
<organism evidence="1 2">
    <name type="scientific">Paraburkholderia sejongensis</name>
    <dbReference type="NCBI Taxonomy" id="2886946"/>
    <lineage>
        <taxon>Bacteria</taxon>
        <taxon>Pseudomonadati</taxon>
        <taxon>Pseudomonadota</taxon>
        <taxon>Betaproteobacteria</taxon>
        <taxon>Burkholderiales</taxon>
        <taxon>Burkholderiaceae</taxon>
        <taxon>Paraburkholderia</taxon>
    </lineage>
</organism>
<proteinExistence type="predicted"/>
<dbReference type="EMBL" id="JAJITD010000020">
    <property type="protein sequence ID" value="MCC8396678.1"/>
    <property type="molecule type" value="Genomic_DNA"/>
</dbReference>
<protein>
    <submittedName>
        <fullName evidence="1">Histidine phosphatase family protein</fullName>
    </submittedName>
</protein>
<dbReference type="RefSeq" id="WP_230513081.1">
    <property type="nucleotide sequence ID" value="NZ_JAJITD010000020.1"/>
</dbReference>
<keyword evidence="2" id="KW-1185">Reference proteome</keyword>
<dbReference type="CDD" id="cd07067">
    <property type="entry name" value="HP_PGM_like"/>
    <property type="match status" value="1"/>
</dbReference>
<dbReference type="InterPro" id="IPR029033">
    <property type="entry name" value="His_PPase_superfam"/>
</dbReference>
<dbReference type="PANTHER" id="PTHR10606">
    <property type="entry name" value="6-PHOSPHOFRUCTO-2-KINASE/FRUCTOSE-2,6-BISPHOSPHATASE"/>
    <property type="match status" value="1"/>
</dbReference>
<evidence type="ECO:0000313" key="1">
    <source>
        <dbReference type="EMBL" id="MCC8396678.1"/>
    </source>
</evidence>
<accession>A0ABS8K3J9</accession>
<dbReference type="InterPro" id="IPR013078">
    <property type="entry name" value="His_Pase_superF_clade-1"/>
</dbReference>
<reference evidence="1 2" key="1">
    <citation type="submission" date="2021-11" db="EMBL/GenBank/DDBJ databases">
        <authorList>
            <person name="Oh E.-T."/>
            <person name="Kim S.-B."/>
        </authorList>
    </citation>
    <scope>NUCLEOTIDE SEQUENCE [LARGE SCALE GENOMIC DNA]</scope>
    <source>
        <strain evidence="1 2">MMS20-SJTR3</strain>
    </source>
</reference>
<comment type="caution">
    <text evidence="1">The sequence shown here is derived from an EMBL/GenBank/DDBJ whole genome shotgun (WGS) entry which is preliminary data.</text>
</comment>
<dbReference type="Proteomes" id="UP001431019">
    <property type="component" value="Unassembled WGS sequence"/>
</dbReference>
<dbReference type="SMART" id="SM00855">
    <property type="entry name" value="PGAM"/>
    <property type="match status" value="1"/>
</dbReference>
<dbReference type="InterPro" id="IPR003094">
    <property type="entry name" value="6Pfruct_kin"/>
</dbReference>
<dbReference type="PIRSF" id="PIRSF000709">
    <property type="entry name" value="6PFK_2-Ptase"/>
    <property type="match status" value="1"/>
</dbReference>
<dbReference type="Gene3D" id="3.40.50.1240">
    <property type="entry name" value="Phosphoglycerate mutase-like"/>
    <property type="match status" value="1"/>
</dbReference>
<name>A0ABS8K3J9_9BURK</name>
<dbReference type="SUPFAM" id="SSF53254">
    <property type="entry name" value="Phosphoglycerate mutase-like"/>
    <property type="match status" value="1"/>
</dbReference>